<evidence type="ECO:0000313" key="2">
    <source>
        <dbReference type="EMBL" id="EOB07982.1"/>
    </source>
</evidence>
<organism evidence="2 3">
    <name type="scientific">Anas platyrhynchos</name>
    <name type="common">Mallard</name>
    <name type="synonym">Anas boschas</name>
    <dbReference type="NCBI Taxonomy" id="8839"/>
    <lineage>
        <taxon>Eukaryota</taxon>
        <taxon>Metazoa</taxon>
        <taxon>Chordata</taxon>
        <taxon>Craniata</taxon>
        <taxon>Vertebrata</taxon>
        <taxon>Euteleostomi</taxon>
        <taxon>Archelosauria</taxon>
        <taxon>Archosauria</taxon>
        <taxon>Dinosauria</taxon>
        <taxon>Saurischia</taxon>
        <taxon>Theropoda</taxon>
        <taxon>Coelurosauria</taxon>
        <taxon>Aves</taxon>
        <taxon>Neognathae</taxon>
        <taxon>Galloanserae</taxon>
        <taxon>Anseriformes</taxon>
        <taxon>Anatidae</taxon>
        <taxon>Anatinae</taxon>
        <taxon>Anas</taxon>
    </lineage>
</organism>
<accession>R0KDC8</accession>
<protein>
    <submittedName>
        <fullName evidence="2">Uncharacterized protein</fullName>
    </submittedName>
</protein>
<proteinExistence type="predicted"/>
<dbReference type="Proteomes" id="UP000296049">
    <property type="component" value="Unassembled WGS sequence"/>
</dbReference>
<gene>
    <name evidence="2" type="ORF">Anapl_05629</name>
</gene>
<sequence length="126" mass="13931">MAVSGAKVEKCSLNRGEHEKIQGKVNNQDLSHQCDSPSPGTDLMNYALKGPVSSTEDDQDLCAGRKNQGTGRVREEANMHSSDVNPVPVISSLILADRSWLNQETSLLELRIQQAQKQKFALIRRD</sequence>
<reference evidence="3" key="1">
    <citation type="journal article" date="2013" name="Nat. Genet.">
        <title>The duck genome and transcriptome provide insight into an avian influenza virus reservoir species.</title>
        <authorList>
            <person name="Huang Y."/>
            <person name="Li Y."/>
            <person name="Burt D.W."/>
            <person name="Chen H."/>
            <person name="Zhang Y."/>
            <person name="Qian W."/>
            <person name="Kim H."/>
            <person name="Gan S."/>
            <person name="Zhao Y."/>
            <person name="Li J."/>
            <person name="Yi K."/>
            <person name="Feng H."/>
            <person name="Zhu P."/>
            <person name="Li B."/>
            <person name="Liu Q."/>
            <person name="Fairley S."/>
            <person name="Magor K.E."/>
            <person name="Du Z."/>
            <person name="Hu X."/>
            <person name="Goodman L."/>
            <person name="Tafer H."/>
            <person name="Vignal A."/>
            <person name="Lee T."/>
            <person name="Kim K.W."/>
            <person name="Sheng Z."/>
            <person name="An Y."/>
            <person name="Searle S."/>
            <person name="Herrero J."/>
            <person name="Groenen M.A."/>
            <person name="Crooijmans R.P."/>
            <person name="Faraut T."/>
            <person name="Cai Q."/>
            <person name="Webster R.G."/>
            <person name="Aldridge J.R."/>
            <person name="Warren W.C."/>
            <person name="Bartschat S."/>
            <person name="Kehr S."/>
            <person name="Marz M."/>
            <person name="Stadler P.F."/>
            <person name="Smith J."/>
            <person name="Kraus R.H."/>
            <person name="Zhao Y."/>
            <person name="Ren L."/>
            <person name="Fei J."/>
            <person name="Morisson M."/>
            <person name="Kaiser P."/>
            <person name="Griffin D.K."/>
            <person name="Rao M."/>
            <person name="Pitel F."/>
            <person name="Wang J."/>
            <person name="Li N."/>
        </authorList>
    </citation>
    <scope>NUCLEOTIDE SEQUENCE [LARGE SCALE GENOMIC DNA]</scope>
</reference>
<dbReference type="AlphaFoldDB" id="R0KDC8"/>
<keyword evidence="3" id="KW-1185">Reference proteome</keyword>
<evidence type="ECO:0000313" key="3">
    <source>
        <dbReference type="Proteomes" id="UP000296049"/>
    </source>
</evidence>
<dbReference type="EMBL" id="KB742481">
    <property type="protein sequence ID" value="EOB07982.1"/>
    <property type="molecule type" value="Genomic_DNA"/>
</dbReference>
<name>R0KDC8_ANAPL</name>
<evidence type="ECO:0000256" key="1">
    <source>
        <dbReference type="SAM" id="MobiDB-lite"/>
    </source>
</evidence>
<feature type="region of interest" description="Disordered" evidence="1">
    <location>
        <begin position="52"/>
        <end position="84"/>
    </location>
</feature>